<feature type="compositionally biased region" description="Low complexity" evidence="1">
    <location>
        <begin position="359"/>
        <end position="369"/>
    </location>
</feature>
<gene>
    <name evidence="2" type="ORF">Rhopal_002732-T1</name>
</gene>
<dbReference type="Proteomes" id="UP001342314">
    <property type="component" value="Unassembled WGS sequence"/>
</dbReference>
<keyword evidence="3" id="KW-1185">Reference proteome</keyword>
<proteinExistence type="predicted"/>
<organism evidence="2 3">
    <name type="scientific">Rhodotorula paludigena</name>
    <dbReference type="NCBI Taxonomy" id="86838"/>
    <lineage>
        <taxon>Eukaryota</taxon>
        <taxon>Fungi</taxon>
        <taxon>Dikarya</taxon>
        <taxon>Basidiomycota</taxon>
        <taxon>Pucciniomycotina</taxon>
        <taxon>Microbotryomycetes</taxon>
        <taxon>Sporidiobolales</taxon>
        <taxon>Sporidiobolaceae</taxon>
        <taxon>Rhodotorula</taxon>
    </lineage>
</organism>
<evidence type="ECO:0008006" key="4">
    <source>
        <dbReference type="Google" id="ProtNLM"/>
    </source>
</evidence>
<feature type="region of interest" description="Disordered" evidence="1">
    <location>
        <begin position="138"/>
        <end position="157"/>
    </location>
</feature>
<name>A0AAV5GHY4_9BASI</name>
<dbReference type="EMBL" id="BQKY01000005">
    <property type="protein sequence ID" value="GJN89743.1"/>
    <property type="molecule type" value="Genomic_DNA"/>
</dbReference>
<comment type="caution">
    <text evidence="2">The sequence shown here is derived from an EMBL/GenBank/DDBJ whole genome shotgun (WGS) entry which is preliminary data.</text>
</comment>
<sequence>MATPAFDTLPPVPTLSVIDSLYQSRETLLYDTFPIFRSTFGPEGTPSASPHTLKHLVTTNVCVGPHFFPETRIFLCDWSAPAAPINPSAITPALIARLNAASQTDPALATILQKAATGQATPDELGGLAQYIASIREEDESSAPAAPADPNAPSHPSVVLQFRESPPGEQFVLPTHFLFTPLPSPNPAYPLHDALLSFFLIPAERPPSSYNGKQRAAYGQHGVDPHAPVPVDMVVQQCDERARDALFRAARNGRKKDEQVEDWWRQMITSVPQRTHVLFVPPSVVKQQQQRERTPSEIPGSAALSRTASQLALASAGGAGTPIGSSVGGKRGGTPKEAPGAAKKQKTAPVKAGARKGSRPSAARSSKPATDSPGASSHIGSPAPGSSSFVGADSPALGSPAPSEGSSKAGAKKRAPPTRRGSTRKGKGRAKYNEDDDDDEFGDVKVEGA</sequence>
<dbReference type="AlphaFoldDB" id="A0AAV5GHY4"/>
<feature type="compositionally biased region" description="Gly residues" evidence="1">
    <location>
        <begin position="317"/>
        <end position="332"/>
    </location>
</feature>
<accession>A0AAV5GHY4</accession>
<feature type="compositionally biased region" description="Basic residues" evidence="1">
    <location>
        <begin position="410"/>
        <end position="430"/>
    </location>
</feature>
<reference evidence="2 3" key="1">
    <citation type="submission" date="2021-12" db="EMBL/GenBank/DDBJ databases">
        <title>High titer production of polyol ester of fatty acids by Rhodotorula paludigena BS15 towards product separation-free biomass refinery.</title>
        <authorList>
            <person name="Mano J."/>
            <person name="Ono H."/>
            <person name="Tanaka T."/>
            <person name="Naito K."/>
            <person name="Sushida H."/>
            <person name="Ike M."/>
            <person name="Tokuyasu K."/>
            <person name="Kitaoka M."/>
        </authorList>
    </citation>
    <scope>NUCLEOTIDE SEQUENCE [LARGE SCALE GENOMIC DNA]</scope>
    <source>
        <strain evidence="2 3">BS15</strain>
    </source>
</reference>
<evidence type="ECO:0000313" key="3">
    <source>
        <dbReference type="Proteomes" id="UP001342314"/>
    </source>
</evidence>
<evidence type="ECO:0000313" key="2">
    <source>
        <dbReference type="EMBL" id="GJN89743.1"/>
    </source>
</evidence>
<protein>
    <recommendedName>
        <fullName evidence="4">Mediator complex subunit 6</fullName>
    </recommendedName>
</protein>
<feature type="compositionally biased region" description="Polar residues" evidence="1">
    <location>
        <begin position="373"/>
        <end position="389"/>
    </location>
</feature>
<evidence type="ECO:0000256" key="1">
    <source>
        <dbReference type="SAM" id="MobiDB-lite"/>
    </source>
</evidence>
<feature type="compositionally biased region" description="Low complexity" evidence="1">
    <location>
        <begin position="142"/>
        <end position="157"/>
    </location>
</feature>
<feature type="region of interest" description="Disordered" evidence="1">
    <location>
        <begin position="284"/>
        <end position="449"/>
    </location>
</feature>